<evidence type="ECO:0008006" key="4">
    <source>
        <dbReference type="Google" id="ProtNLM"/>
    </source>
</evidence>
<protein>
    <recommendedName>
        <fullName evidence="4">F-box domain-containing protein</fullName>
    </recommendedName>
</protein>
<keyword evidence="1" id="KW-0175">Coiled coil</keyword>
<evidence type="ECO:0000313" key="2">
    <source>
        <dbReference type="EMBL" id="KAK7688975.1"/>
    </source>
</evidence>
<reference evidence="2 3" key="1">
    <citation type="submission" date="2022-09" db="EMBL/GenBank/DDBJ databases">
        <authorList>
            <person name="Palmer J.M."/>
        </authorList>
    </citation>
    <scope>NUCLEOTIDE SEQUENCE [LARGE SCALE GENOMIC DNA]</scope>
    <source>
        <strain evidence="2 3">DSM 7382</strain>
    </source>
</reference>
<name>A0AAW0GIZ0_9APHY</name>
<organism evidence="2 3">
    <name type="scientific">Cerrena zonata</name>
    <dbReference type="NCBI Taxonomy" id="2478898"/>
    <lineage>
        <taxon>Eukaryota</taxon>
        <taxon>Fungi</taxon>
        <taxon>Dikarya</taxon>
        <taxon>Basidiomycota</taxon>
        <taxon>Agaricomycotina</taxon>
        <taxon>Agaricomycetes</taxon>
        <taxon>Polyporales</taxon>
        <taxon>Cerrenaceae</taxon>
        <taxon>Cerrena</taxon>
    </lineage>
</organism>
<dbReference type="AlphaFoldDB" id="A0AAW0GIZ0"/>
<comment type="caution">
    <text evidence="2">The sequence shown here is derived from an EMBL/GenBank/DDBJ whole genome shotgun (WGS) entry which is preliminary data.</text>
</comment>
<dbReference type="EMBL" id="JASBNA010000009">
    <property type="protein sequence ID" value="KAK7688975.1"/>
    <property type="molecule type" value="Genomic_DNA"/>
</dbReference>
<keyword evidence="3" id="KW-1185">Reference proteome</keyword>
<dbReference type="Proteomes" id="UP001385951">
    <property type="component" value="Unassembled WGS sequence"/>
</dbReference>
<evidence type="ECO:0000313" key="3">
    <source>
        <dbReference type="Proteomes" id="UP001385951"/>
    </source>
</evidence>
<feature type="coiled-coil region" evidence="1">
    <location>
        <begin position="84"/>
        <end position="118"/>
    </location>
</feature>
<accession>A0AAW0GIZ0</accession>
<gene>
    <name evidence="2" type="ORF">QCA50_007666</name>
</gene>
<sequence length="621" mass="70968">MIYSGSITDVYESSSLCSKCKLDLADGDGDYLDILCGDIHPAGFPYWTKHIMNTILSTNEIQDEQDTELRFIMSTMRSSTDKNKAQLNYMLDEQRKSIEELQDSIKELQDSIAKHHRTIAAIQAHRNSLVPTINSILLTEILAEIFLQLVTEAEQQRHYRYSWIKVAHVCRYWRDVVLSYPRLFSYIRFPTRDDRHLEEFLRLSTTTPLTLYADEEPGDAWVAIAPHLPRTQSLTMTGTIGLPVPWPYCPQMTSLFWETDESEFNKPDGHVVRQVLTCMPNLRGLQSETHLLGVLWFKMPLASTLTSLCIIHNGRGGNPGSLEELGAALSILTSLNTFSLECVREGFYQLSRSSHVSCPQLPHLQMLRLHGTGVGLANMLKLPFHSTAVEVKLHSEHEAHPTSIFPLLTTVLRSGPQTMLNRQIRTYYINIRHVKRDSVLYGTIRGWEGEDVDVHADPPILALFFSQNSPTHFFDMYDGLTSGFRPMISETRVLVVDEQTDDYSFRDSRIIAQTELETTRCFGLAEIFDSTGEDDVISLPHLRELRIRFMNNTVVFGDLSLKALIRPLSNRLERGHKLETLIIVDMGPRFEVYHTFGQEIVKSLSAVVGRVEVRREVRRWN</sequence>
<evidence type="ECO:0000256" key="1">
    <source>
        <dbReference type="SAM" id="Coils"/>
    </source>
</evidence>
<proteinExistence type="predicted"/>